<dbReference type="GO" id="GO:0005524">
    <property type="term" value="F:ATP binding"/>
    <property type="evidence" value="ECO:0007669"/>
    <property type="project" value="UniProtKB-KW"/>
</dbReference>
<reference evidence="1 2" key="1">
    <citation type="submission" date="2021-06" db="EMBL/GenBank/DDBJ databases">
        <title>Genome sequence of Babesia caballi.</title>
        <authorList>
            <person name="Yamagishi J."/>
            <person name="Kidaka T."/>
            <person name="Ochi A."/>
        </authorList>
    </citation>
    <scope>NUCLEOTIDE SEQUENCE [LARGE SCALE GENOMIC DNA]</scope>
    <source>
        <strain evidence="1">USDA-D6B2</strain>
    </source>
</reference>
<dbReference type="GeneID" id="94197301"/>
<evidence type="ECO:0000313" key="1">
    <source>
        <dbReference type="EMBL" id="GIX65820.1"/>
    </source>
</evidence>
<protein>
    <submittedName>
        <fullName evidence="1">ABC transporter ATP-binding protein</fullName>
    </submittedName>
</protein>
<keyword evidence="2" id="KW-1185">Reference proteome</keyword>
<accession>A0AAV4M1P7</accession>
<dbReference type="EMBL" id="BPLF01000005">
    <property type="protein sequence ID" value="GIX65820.1"/>
    <property type="molecule type" value="Genomic_DNA"/>
</dbReference>
<comment type="caution">
    <text evidence="1">The sequence shown here is derived from an EMBL/GenBank/DDBJ whole genome shotgun (WGS) entry which is preliminary data.</text>
</comment>
<sequence>MHGAHAASCVSRHVEELADVRLRVGSHQEELPTRVVRGKLHKGLDAALACHGVERLPKRALRLALRAVATLLEAPTPLHVVLLLDLVVRSRLSQPTLLVLQRPLRGGLLLPQRRQVRLDATRVVHDPLQHLVAQVEDPQVVVRWLGRQLHRVVDALGVHLGLVDAQLALRLLQVAHVPVELEVVVLHVLLQRLYLRLLDLHALLDLLHVDPEAGDALQSGLQVLIRGLQRLLLGRLVRLQRRGRRLQLRQLLFQRRQLPTVVGPDLLERLAALFVAAAVVRRLQVVDLVLQVGFQARALAEDTRFAGADRFHFAALLVQPRGALRPLLRERRHKLHQGALPLRAAALELLLPRRPVGLALLCVAHVRVREGVLVVARRQVQRAVHAPPAVQARHRVGHCDLVIFLAEQLLQPLIVAADDRAADVACVREDVEQSRRDVFHCEAAVDGLGVRRLRQLALRVLHQVRPREDVALHDLGVAAAAAVLHQHAFQRSPVLLRGDEPRVQHVAEVVFHDRQHLRARHVAAHQQVLPDGPNGRVREESAQTHAGDVVEHLAHVVSVERVAERLGTLRPTPGNGQRSVLALLLIEVAPCRPELRVNLRYRALHV</sequence>
<dbReference type="RefSeq" id="XP_067717889.1">
    <property type="nucleotide sequence ID" value="XM_067861788.1"/>
</dbReference>
<gene>
    <name evidence="1" type="ORF">BcabD6B2_52550</name>
</gene>
<keyword evidence="1" id="KW-0067">ATP-binding</keyword>
<dbReference type="AlphaFoldDB" id="A0AAV4M1P7"/>
<keyword evidence="1" id="KW-0547">Nucleotide-binding</keyword>
<dbReference type="Proteomes" id="UP001497744">
    <property type="component" value="Unassembled WGS sequence"/>
</dbReference>
<proteinExistence type="predicted"/>
<evidence type="ECO:0000313" key="2">
    <source>
        <dbReference type="Proteomes" id="UP001497744"/>
    </source>
</evidence>
<organism evidence="1 2">
    <name type="scientific">Babesia caballi</name>
    <dbReference type="NCBI Taxonomy" id="5871"/>
    <lineage>
        <taxon>Eukaryota</taxon>
        <taxon>Sar</taxon>
        <taxon>Alveolata</taxon>
        <taxon>Apicomplexa</taxon>
        <taxon>Aconoidasida</taxon>
        <taxon>Piroplasmida</taxon>
        <taxon>Babesiidae</taxon>
        <taxon>Babesia</taxon>
    </lineage>
</organism>
<name>A0AAV4M1P7_BABCB</name>